<proteinExistence type="predicted"/>
<organism evidence="2 3">
    <name type="scientific">Carnegiea gigantea</name>
    <dbReference type="NCBI Taxonomy" id="171969"/>
    <lineage>
        <taxon>Eukaryota</taxon>
        <taxon>Viridiplantae</taxon>
        <taxon>Streptophyta</taxon>
        <taxon>Embryophyta</taxon>
        <taxon>Tracheophyta</taxon>
        <taxon>Spermatophyta</taxon>
        <taxon>Magnoliopsida</taxon>
        <taxon>eudicotyledons</taxon>
        <taxon>Gunneridae</taxon>
        <taxon>Pentapetalae</taxon>
        <taxon>Caryophyllales</taxon>
        <taxon>Cactineae</taxon>
        <taxon>Cactaceae</taxon>
        <taxon>Cactoideae</taxon>
        <taxon>Echinocereeae</taxon>
        <taxon>Carnegiea</taxon>
    </lineage>
</organism>
<evidence type="ECO:0000256" key="1">
    <source>
        <dbReference type="SAM" id="MobiDB-lite"/>
    </source>
</evidence>
<protein>
    <submittedName>
        <fullName evidence="2">Uncharacterized protein</fullName>
    </submittedName>
</protein>
<feature type="region of interest" description="Disordered" evidence="1">
    <location>
        <begin position="140"/>
        <end position="162"/>
    </location>
</feature>
<dbReference type="AlphaFoldDB" id="A0A9Q1JIR9"/>
<sequence length="187" mass="20773">MSTMTDTIVQQVPEQVRNVMEAVNSIRALPHFDYATSLPTVTLSRHPIAIVVRCVRPLTKTGMIGPKRKTTTGPWHPTPIRVATPAEGEQQSPPRPQCCTRPIAGEPPKSANLHVLSREMRSAPLRLWLLSSGVIRKASPDLPRKPNFGATSKSSQPSKGLGSQYQQWCSVEGKLRILLLHTTTRWW</sequence>
<feature type="compositionally biased region" description="Polar residues" evidence="1">
    <location>
        <begin position="149"/>
        <end position="162"/>
    </location>
</feature>
<comment type="caution">
    <text evidence="2">The sequence shown here is derived from an EMBL/GenBank/DDBJ whole genome shotgun (WGS) entry which is preliminary data.</text>
</comment>
<accession>A0A9Q1JIR9</accession>
<reference evidence="2" key="1">
    <citation type="submission" date="2022-04" db="EMBL/GenBank/DDBJ databases">
        <title>Carnegiea gigantea Genome sequencing and assembly v2.</title>
        <authorList>
            <person name="Copetti D."/>
            <person name="Sanderson M.J."/>
            <person name="Burquez A."/>
            <person name="Wojciechowski M.F."/>
        </authorList>
    </citation>
    <scope>NUCLEOTIDE SEQUENCE</scope>
    <source>
        <strain evidence="2">SGP5-SGP5p</strain>
        <tissue evidence="2">Aerial part</tissue>
    </source>
</reference>
<evidence type="ECO:0000313" key="3">
    <source>
        <dbReference type="Proteomes" id="UP001153076"/>
    </source>
</evidence>
<keyword evidence="3" id="KW-1185">Reference proteome</keyword>
<evidence type="ECO:0000313" key="2">
    <source>
        <dbReference type="EMBL" id="KAJ8421746.1"/>
    </source>
</evidence>
<name>A0A9Q1JIR9_9CARY</name>
<gene>
    <name evidence="2" type="ORF">Cgig2_022429</name>
</gene>
<dbReference type="EMBL" id="JAKOGI010002563">
    <property type="protein sequence ID" value="KAJ8421746.1"/>
    <property type="molecule type" value="Genomic_DNA"/>
</dbReference>
<dbReference type="Proteomes" id="UP001153076">
    <property type="component" value="Unassembled WGS sequence"/>
</dbReference>